<dbReference type="InterPro" id="IPR052038">
    <property type="entry name" value="Type-VII_TA_antitoxin"/>
</dbReference>
<dbReference type="AlphaFoldDB" id="A0A0A6P8J7"/>
<feature type="domain" description="Polymerase beta nucleotidyltransferase" evidence="8">
    <location>
        <begin position="13"/>
        <end position="97"/>
    </location>
</feature>
<evidence type="ECO:0000256" key="4">
    <source>
        <dbReference type="ARBA" id="ARBA00022723"/>
    </source>
</evidence>
<dbReference type="CDD" id="cd05403">
    <property type="entry name" value="NT_KNTase_like"/>
    <property type="match status" value="1"/>
</dbReference>
<evidence type="ECO:0000313" key="10">
    <source>
        <dbReference type="Proteomes" id="UP000030428"/>
    </source>
</evidence>
<dbReference type="Gene3D" id="3.30.460.10">
    <property type="entry name" value="Beta Polymerase, domain 2"/>
    <property type="match status" value="1"/>
</dbReference>
<proteinExistence type="predicted"/>
<keyword evidence="7" id="KW-0460">Magnesium</keyword>
<accession>A0A0A6P8J7</accession>
<dbReference type="InterPro" id="IPR041633">
    <property type="entry name" value="Polbeta"/>
</dbReference>
<dbReference type="Proteomes" id="UP000030428">
    <property type="component" value="Unassembled WGS sequence"/>
</dbReference>
<keyword evidence="4" id="KW-0479">Metal-binding</keyword>
<keyword evidence="3" id="KW-0548">Nucleotidyltransferase</keyword>
<keyword evidence="2" id="KW-0808">Transferase</keyword>
<dbReference type="PANTHER" id="PTHR33571">
    <property type="entry name" value="SSL8005 PROTEIN"/>
    <property type="match status" value="1"/>
</dbReference>
<dbReference type="GO" id="GO:0005524">
    <property type="term" value="F:ATP binding"/>
    <property type="evidence" value="ECO:0007669"/>
    <property type="project" value="UniProtKB-KW"/>
</dbReference>
<evidence type="ECO:0000256" key="7">
    <source>
        <dbReference type="ARBA" id="ARBA00022842"/>
    </source>
</evidence>
<dbReference type="PANTHER" id="PTHR33571:SF12">
    <property type="entry name" value="BSL3053 PROTEIN"/>
    <property type="match status" value="1"/>
</dbReference>
<keyword evidence="6" id="KW-0067">ATP-binding</keyword>
<evidence type="ECO:0000313" key="9">
    <source>
        <dbReference type="EMBL" id="KHD06599.2"/>
    </source>
</evidence>
<reference evidence="9 10" key="1">
    <citation type="journal article" date="2016" name="Front. Microbiol.">
        <title>Single-Cell (Meta-)Genomics of a Dimorphic Candidatus Thiomargarita nelsonii Reveals Genomic Plasticity.</title>
        <authorList>
            <person name="Flood B.E."/>
            <person name="Fliss P."/>
            <person name="Jones D.S."/>
            <person name="Dick G.J."/>
            <person name="Jain S."/>
            <person name="Kaster A.K."/>
            <person name="Winkel M."/>
            <person name="Mussmann M."/>
            <person name="Bailey J."/>
        </authorList>
    </citation>
    <scope>NUCLEOTIDE SEQUENCE [LARGE SCALE GENOMIC DNA]</scope>
    <source>
        <strain evidence="9">Hydrate Ridge</strain>
    </source>
</reference>
<evidence type="ECO:0000256" key="1">
    <source>
        <dbReference type="ARBA" id="ARBA00001946"/>
    </source>
</evidence>
<dbReference type="Pfam" id="PF18765">
    <property type="entry name" value="Polbeta"/>
    <property type="match status" value="1"/>
</dbReference>
<organism evidence="9 10">
    <name type="scientific">Candidatus Thiomargarita nelsonii</name>
    <dbReference type="NCBI Taxonomy" id="1003181"/>
    <lineage>
        <taxon>Bacteria</taxon>
        <taxon>Pseudomonadati</taxon>
        <taxon>Pseudomonadota</taxon>
        <taxon>Gammaproteobacteria</taxon>
        <taxon>Thiotrichales</taxon>
        <taxon>Thiotrichaceae</taxon>
        <taxon>Thiomargarita</taxon>
    </lineage>
</organism>
<dbReference type="GO" id="GO:0046872">
    <property type="term" value="F:metal ion binding"/>
    <property type="evidence" value="ECO:0007669"/>
    <property type="project" value="UniProtKB-KW"/>
</dbReference>
<name>A0A0A6P8J7_9GAMM</name>
<keyword evidence="5" id="KW-0547">Nucleotide-binding</keyword>
<evidence type="ECO:0000259" key="8">
    <source>
        <dbReference type="Pfam" id="PF18765"/>
    </source>
</evidence>
<keyword evidence="10" id="KW-1185">Reference proteome</keyword>
<evidence type="ECO:0000256" key="2">
    <source>
        <dbReference type="ARBA" id="ARBA00022679"/>
    </source>
</evidence>
<gene>
    <name evidence="9" type="ORF">PN36_09340</name>
</gene>
<comment type="caution">
    <text evidence="9">The sequence shown here is derived from an EMBL/GenBank/DDBJ whole genome shotgun (WGS) entry which is preliminary data.</text>
</comment>
<evidence type="ECO:0000256" key="3">
    <source>
        <dbReference type="ARBA" id="ARBA00022695"/>
    </source>
</evidence>
<protein>
    <submittedName>
        <fullName evidence="9">DNA polymerase III subunit beta</fullName>
    </submittedName>
</protein>
<sequence length="99" mass="11442">MKNNTLHIDNTTLNKICHRYHISRLALFGSVLRGEQQPDSDIDLLVEFAEGKIPGLAFFTLQDELSALFRRKVDLNTPNFLSRYFRQQVIAEAEELYVS</sequence>
<dbReference type="GO" id="GO:0016779">
    <property type="term" value="F:nucleotidyltransferase activity"/>
    <property type="evidence" value="ECO:0007669"/>
    <property type="project" value="UniProtKB-KW"/>
</dbReference>
<dbReference type="EMBL" id="JSZA02000028">
    <property type="protein sequence ID" value="KHD06599.2"/>
    <property type="molecule type" value="Genomic_DNA"/>
</dbReference>
<dbReference type="InterPro" id="IPR043519">
    <property type="entry name" value="NT_sf"/>
</dbReference>
<evidence type="ECO:0000256" key="6">
    <source>
        <dbReference type="ARBA" id="ARBA00022840"/>
    </source>
</evidence>
<evidence type="ECO:0000256" key="5">
    <source>
        <dbReference type="ARBA" id="ARBA00022741"/>
    </source>
</evidence>
<dbReference type="SUPFAM" id="SSF81301">
    <property type="entry name" value="Nucleotidyltransferase"/>
    <property type="match status" value="1"/>
</dbReference>
<comment type="cofactor">
    <cofactor evidence="1">
        <name>Mg(2+)</name>
        <dbReference type="ChEBI" id="CHEBI:18420"/>
    </cofactor>
</comment>